<dbReference type="EMBL" id="WKEW01000031">
    <property type="protein sequence ID" value="MCF5057639.1"/>
    <property type="molecule type" value="Genomic_DNA"/>
</dbReference>
<name>A0AAW4ZZ38_9PSED</name>
<dbReference type="RefSeq" id="WP_236299607.1">
    <property type="nucleotide sequence ID" value="NZ_WKEB01000082.1"/>
</dbReference>
<evidence type="ECO:0000313" key="1">
    <source>
        <dbReference type="EMBL" id="MCF5057639.1"/>
    </source>
</evidence>
<dbReference type="AlphaFoldDB" id="A0AAW4ZZ38"/>
<keyword evidence="2" id="KW-1185">Reference proteome</keyword>
<accession>A0AAW4ZZ38</accession>
<sequence>MTLVTLTAMASGSVCAYDMNPINVDCWGKKSLCRLTDLSAGVKRPVHETITLLAYDYYLEPENAKGGVAQTSAESLKQSGVLRDLVLGSEWNDDPDSLLRQNIVRAQQWNVLFKDAQLQAKCKVDGTQPKCKNVTVTDTPMMLYRSHFGDFQFIHAMASDQPETAADTKAKMMEWAEFTYTISISSNKLGKETIDGPAVTSFSDISSKLKRQGWTIGALFDPVPGGEWVGSYNPLKFGSYKPSGKPRAQVTYSDPREAASIKHLALGSLLHMVQDSYSDAHAERVGGCNPLSRERKDIISFRNYVNQISDDHAHADVHPKWLENGALEKYNPLWASAKLIQFSFEKTSWAGEGGVKEFLEAQVFPLSNPGNFPSEGYVDCYLGTQ</sequence>
<proteinExistence type="predicted"/>
<protein>
    <submittedName>
        <fullName evidence="1">Uncharacterized protein</fullName>
    </submittedName>
</protein>
<dbReference type="Proteomes" id="UP000814172">
    <property type="component" value="Unassembled WGS sequence"/>
</dbReference>
<organism evidence="1 2">
    <name type="scientific">Pseudomonas proteolytica</name>
    <dbReference type="NCBI Taxonomy" id="219574"/>
    <lineage>
        <taxon>Bacteria</taxon>
        <taxon>Pseudomonadati</taxon>
        <taxon>Pseudomonadota</taxon>
        <taxon>Gammaproteobacteria</taxon>
        <taxon>Pseudomonadales</taxon>
        <taxon>Pseudomonadaceae</taxon>
        <taxon>Pseudomonas</taxon>
    </lineage>
</organism>
<gene>
    <name evidence="1" type="ORF">GIW75_11805</name>
</gene>
<comment type="caution">
    <text evidence="1">The sequence shown here is derived from an EMBL/GenBank/DDBJ whole genome shotgun (WGS) entry which is preliminary data.</text>
</comment>
<reference evidence="1 2" key="1">
    <citation type="submission" date="2019-11" db="EMBL/GenBank/DDBJ databases">
        <title>Epiphytic Pseudomonas syringae from cherry orchards.</title>
        <authorList>
            <person name="Hulin M.T."/>
        </authorList>
    </citation>
    <scope>NUCLEOTIDE SEQUENCE [LARGE SCALE GENOMIC DNA]</scope>
    <source>
        <strain evidence="1 2">PA-6-9F</strain>
    </source>
</reference>
<evidence type="ECO:0000313" key="2">
    <source>
        <dbReference type="Proteomes" id="UP000814172"/>
    </source>
</evidence>